<sequence precursor="true">MNRLTLTLAALLTAGAAHAERVALPNLPVSVDAPSLLELNAGGISKLFPGVNRPEAVLLTGDQRVVMSFEWRPTSLRTTEVGTLVQQFPAVLRKQVPNLKSLTQGALQLNGTQWAQFVITAPGKTGDVRREMLVTSAGGRMLILTISGLATDYTKNLGTILAFRNSLKVN</sequence>
<reference evidence="3" key="2">
    <citation type="submission" date="2011-01" db="EMBL/GenBank/DDBJ databases">
        <title>The complete genome of Deinococcus maricopensis DSM 21211.</title>
        <authorList>
            <consortium name="US DOE Joint Genome Institute (JGI-PGF)"/>
            <person name="Lucas S."/>
            <person name="Copeland A."/>
            <person name="Lapidus A."/>
            <person name="Goodwin L."/>
            <person name="Pitluck S."/>
            <person name="Kyrpides N."/>
            <person name="Mavromatis K."/>
            <person name="Pagani I."/>
            <person name="Ivanova N."/>
            <person name="Ovchinnikova G."/>
            <person name="Zeytun A."/>
            <person name="Detter J.C."/>
            <person name="Han C."/>
            <person name="Land M."/>
            <person name="Hauser L."/>
            <person name="Markowitz V."/>
            <person name="Cheng J.-F."/>
            <person name="Hugenholtz P."/>
            <person name="Woyke T."/>
            <person name="Wu D."/>
            <person name="Pukall R."/>
            <person name="Gehrich-Schroeter G."/>
            <person name="Brambilla E."/>
            <person name="Klenk H.-P."/>
            <person name="Eisen J.A."/>
        </authorList>
    </citation>
    <scope>NUCLEOTIDE SEQUENCE [LARGE SCALE GENOMIC DNA]</scope>
    <source>
        <strain evidence="3">DSM 21211 / LMG 22137 / NRRL B-23946 / LB-34</strain>
    </source>
</reference>
<gene>
    <name evidence="2" type="ordered locus">Deima_1594</name>
</gene>
<dbReference type="AlphaFoldDB" id="E8U854"/>
<reference evidence="2 3" key="1">
    <citation type="journal article" date="2011" name="Stand. Genomic Sci.">
        <title>Complete genome sequence of Deinococcus maricopensis type strain (LB-34).</title>
        <authorList>
            <person name="Pukall R."/>
            <person name="Zeytun A."/>
            <person name="Lucas S."/>
            <person name="Lapidus A."/>
            <person name="Hammon N."/>
            <person name="Deshpande S."/>
            <person name="Nolan M."/>
            <person name="Cheng J.F."/>
            <person name="Pitluck S."/>
            <person name="Liolios K."/>
            <person name="Pagani I."/>
            <person name="Mikhailova N."/>
            <person name="Ivanova N."/>
            <person name="Mavromatis K."/>
            <person name="Pati A."/>
            <person name="Tapia R."/>
            <person name="Han C."/>
            <person name="Goodwin L."/>
            <person name="Chen A."/>
            <person name="Palaniappan K."/>
            <person name="Land M."/>
            <person name="Hauser L."/>
            <person name="Chang Y.J."/>
            <person name="Jeffries C.D."/>
            <person name="Brambilla E.M."/>
            <person name="Rohde M."/>
            <person name="Goker M."/>
            <person name="Detter J.C."/>
            <person name="Woyke T."/>
            <person name="Bristow J."/>
            <person name="Eisen J.A."/>
            <person name="Markowitz V."/>
            <person name="Hugenholtz P."/>
            <person name="Kyrpides N.C."/>
            <person name="Klenk H.P."/>
        </authorList>
    </citation>
    <scope>NUCLEOTIDE SEQUENCE [LARGE SCALE GENOMIC DNA]</scope>
    <source>
        <strain evidence="3">DSM 21211 / LMG 22137 / NRRL B-23946 / LB-34</strain>
    </source>
</reference>
<organism evidence="2 3">
    <name type="scientific">Deinococcus maricopensis (strain DSM 21211 / LMG 22137 / NRRL B-23946 / LB-34)</name>
    <dbReference type="NCBI Taxonomy" id="709986"/>
    <lineage>
        <taxon>Bacteria</taxon>
        <taxon>Thermotogati</taxon>
        <taxon>Deinococcota</taxon>
        <taxon>Deinococci</taxon>
        <taxon>Deinococcales</taxon>
        <taxon>Deinococcaceae</taxon>
        <taxon>Deinococcus</taxon>
    </lineage>
</organism>
<accession>E8U854</accession>
<evidence type="ECO:0008006" key="4">
    <source>
        <dbReference type="Google" id="ProtNLM"/>
    </source>
</evidence>
<dbReference type="Proteomes" id="UP000008635">
    <property type="component" value="Chromosome"/>
</dbReference>
<evidence type="ECO:0000256" key="1">
    <source>
        <dbReference type="SAM" id="SignalP"/>
    </source>
</evidence>
<feature type="chain" id="PRO_5003232269" description="DUF1795 domain-containing protein" evidence="1">
    <location>
        <begin position="20"/>
        <end position="170"/>
    </location>
</feature>
<evidence type="ECO:0000313" key="2">
    <source>
        <dbReference type="EMBL" id="ADV67243.1"/>
    </source>
</evidence>
<dbReference type="OrthoDB" id="66377at2"/>
<feature type="signal peptide" evidence="1">
    <location>
        <begin position="1"/>
        <end position="19"/>
    </location>
</feature>
<dbReference type="RefSeq" id="WP_013556748.1">
    <property type="nucleotide sequence ID" value="NC_014958.1"/>
</dbReference>
<dbReference type="HOGENOM" id="CLU_1493889_0_0_0"/>
<keyword evidence="3" id="KW-1185">Reference proteome</keyword>
<proteinExistence type="predicted"/>
<dbReference type="EMBL" id="CP002454">
    <property type="protein sequence ID" value="ADV67243.1"/>
    <property type="molecule type" value="Genomic_DNA"/>
</dbReference>
<keyword evidence="1" id="KW-0732">Signal</keyword>
<protein>
    <recommendedName>
        <fullName evidence="4">DUF1795 domain-containing protein</fullName>
    </recommendedName>
</protein>
<dbReference type="STRING" id="709986.Deima_1594"/>
<name>E8U854_DEIML</name>
<evidence type="ECO:0000313" key="3">
    <source>
        <dbReference type="Proteomes" id="UP000008635"/>
    </source>
</evidence>
<dbReference type="KEGG" id="dmr:Deima_1594"/>
<dbReference type="Gene3D" id="3.40.1000.10">
    <property type="entry name" value="Mog1/PsbP, alpha/beta/alpha sandwich"/>
    <property type="match status" value="1"/>
</dbReference>